<reference evidence="2" key="1">
    <citation type="submission" date="2020-06" db="EMBL/GenBank/DDBJ databases">
        <authorList>
            <person name="Li T."/>
            <person name="Hu X."/>
            <person name="Zhang T."/>
            <person name="Song X."/>
            <person name="Zhang H."/>
            <person name="Dai N."/>
            <person name="Sheng W."/>
            <person name="Hou X."/>
            <person name="Wei L."/>
        </authorList>
    </citation>
    <scope>NUCLEOTIDE SEQUENCE</scope>
    <source>
        <strain evidence="2">G02</strain>
        <tissue evidence="2">Leaf</tissue>
    </source>
</reference>
<organism evidence="2">
    <name type="scientific">Sesamum radiatum</name>
    <name type="common">Black benniseed</name>
    <dbReference type="NCBI Taxonomy" id="300843"/>
    <lineage>
        <taxon>Eukaryota</taxon>
        <taxon>Viridiplantae</taxon>
        <taxon>Streptophyta</taxon>
        <taxon>Embryophyta</taxon>
        <taxon>Tracheophyta</taxon>
        <taxon>Spermatophyta</taxon>
        <taxon>Magnoliopsida</taxon>
        <taxon>eudicotyledons</taxon>
        <taxon>Gunneridae</taxon>
        <taxon>Pentapetalae</taxon>
        <taxon>asterids</taxon>
        <taxon>lamiids</taxon>
        <taxon>Lamiales</taxon>
        <taxon>Pedaliaceae</taxon>
        <taxon>Sesamum</taxon>
    </lineage>
</organism>
<proteinExistence type="predicted"/>
<protein>
    <recommendedName>
        <fullName evidence="1">Reverse transcriptase Ty1/copia-type domain-containing protein</fullName>
    </recommendedName>
</protein>
<name>A0AAW2K4A4_SESRA</name>
<accession>A0AAW2K4A4</accession>
<gene>
    <name evidence="2" type="ORF">Sradi_6437500</name>
</gene>
<comment type="caution">
    <text evidence="2">The sequence shown here is derived from an EMBL/GenBank/DDBJ whole genome shotgun (WGS) entry which is preliminary data.</text>
</comment>
<evidence type="ECO:0000313" key="2">
    <source>
        <dbReference type="EMBL" id="KAL0301607.1"/>
    </source>
</evidence>
<feature type="domain" description="Reverse transcriptase Ty1/copia-type" evidence="1">
    <location>
        <begin position="2"/>
        <end position="62"/>
    </location>
</feature>
<reference evidence="2" key="2">
    <citation type="journal article" date="2024" name="Plant">
        <title>Genomic evolution and insights into agronomic trait innovations of Sesamum species.</title>
        <authorList>
            <person name="Miao H."/>
            <person name="Wang L."/>
            <person name="Qu L."/>
            <person name="Liu H."/>
            <person name="Sun Y."/>
            <person name="Le M."/>
            <person name="Wang Q."/>
            <person name="Wei S."/>
            <person name="Zheng Y."/>
            <person name="Lin W."/>
            <person name="Duan Y."/>
            <person name="Cao H."/>
            <person name="Xiong S."/>
            <person name="Wang X."/>
            <person name="Wei L."/>
            <person name="Li C."/>
            <person name="Ma Q."/>
            <person name="Ju M."/>
            <person name="Zhao R."/>
            <person name="Li G."/>
            <person name="Mu C."/>
            <person name="Tian Q."/>
            <person name="Mei H."/>
            <person name="Zhang T."/>
            <person name="Gao T."/>
            <person name="Zhang H."/>
        </authorList>
    </citation>
    <scope>NUCLEOTIDE SEQUENCE</scope>
    <source>
        <strain evidence="2">G02</strain>
    </source>
</reference>
<dbReference type="AlphaFoldDB" id="A0AAW2K4A4"/>
<evidence type="ECO:0000259" key="1">
    <source>
        <dbReference type="Pfam" id="PF07727"/>
    </source>
</evidence>
<dbReference type="InterPro" id="IPR013103">
    <property type="entry name" value="RVT_2"/>
</dbReference>
<sequence>MAFLNGFVEEEIYMNQPEGFTSFGEEQKICHLQRSIYCLKKASRRWNIHFDKVIRGYDFIKKVVDKVVRPTELTRGKSSYGSLEGLVGMTITFWLR</sequence>
<dbReference type="Pfam" id="PF07727">
    <property type="entry name" value="RVT_2"/>
    <property type="match status" value="1"/>
</dbReference>
<dbReference type="EMBL" id="JACGWJ010000030">
    <property type="protein sequence ID" value="KAL0301607.1"/>
    <property type="molecule type" value="Genomic_DNA"/>
</dbReference>